<dbReference type="EMBL" id="UFYW01000001">
    <property type="protein sequence ID" value="STD83555.1"/>
    <property type="molecule type" value="Genomic_DNA"/>
</dbReference>
<dbReference type="Proteomes" id="UP000254807">
    <property type="component" value="Unassembled WGS sequence"/>
</dbReference>
<sequence length="177" mass="19858">MKAKEGLAVKIIKRFYGISGVLSEYKKSQVEHIGNNAFMLMFGYTLVANLLVTLFASKKPELALWIFIGCNIFFTVFIVCGYILFATARLKLTENEVEVKEMAKEKKKTILKGIGLGIYFAIAIHLLNGVLSKMLDEEDFLPYIVSPARIVASIAGGCFFGGMMYLVLRLRLKKIEE</sequence>
<protein>
    <submittedName>
        <fullName evidence="2">Protein of uncharacterized function (DUF3278)</fullName>
    </submittedName>
</protein>
<evidence type="ECO:0000313" key="3">
    <source>
        <dbReference type="Proteomes" id="UP000254807"/>
    </source>
</evidence>
<keyword evidence="1" id="KW-1133">Transmembrane helix</keyword>
<name>A0A376H416_ENTGA</name>
<keyword evidence="1" id="KW-0812">Transmembrane</keyword>
<proteinExistence type="predicted"/>
<gene>
    <name evidence="2" type="ORF">NCTC12360_02022</name>
</gene>
<feature type="transmembrane region" description="Helical" evidence="1">
    <location>
        <begin position="148"/>
        <end position="168"/>
    </location>
</feature>
<feature type="transmembrane region" description="Helical" evidence="1">
    <location>
        <begin position="37"/>
        <end position="56"/>
    </location>
</feature>
<dbReference type="Pfam" id="PF11683">
    <property type="entry name" value="DUF3278"/>
    <property type="match status" value="1"/>
</dbReference>
<evidence type="ECO:0000313" key="2">
    <source>
        <dbReference type="EMBL" id="STD83555.1"/>
    </source>
</evidence>
<feature type="transmembrane region" description="Helical" evidence="1">
    <location>
        <begin position="109"/>
        <end position="128"/>
    </location>
</feature>
<organism evidence="2 3">
    <name type="scientific">Enterococcus gallinarum</name>
    <dbReference type="NCBI Taxonomy" id="1353"/>
    <lineage>
        <taxon>Bacteria</taxon>
        <taxon>Bacillati</taxon>
        <taxon>Bacillota</taxon>
        <taxon>Bacilli</taxon>
        <taxon>Lactobacillales</taxon>
        <taxon>Enterococcaceae</taxon>
        <taxon>Enterococcus</taxon>
    </lineage>
</organism>
<keyword evidence="1" id="KW-0472">Membrane</keyword>
<dbReference type="RefSeq" id="WP_060815336.1">
    <property type="nucleotide sequence ID" value="NZ_JBHULA010000010.1"/>
</dbReference>
<reference evidence="2 3" key="1">
    <citation type="submission" date="2018-06" db="EMBL/GenBank/DDBJ databases">
        <authorList>
            <consortium name="Pathogen Informatics"/>
            <person name="Doyle S."/>
        </authorList>
    </citation>
    <scope>NUCLEOTIDE SEQUENCE [LARGE SCALE GENOMIC DNA]</scope>
    <source>
        <strain evidence="2 3">NCTC12360</strain>
    </source>
</reference>
<dbReference type="InterPro" id="IPR021697">
    <property type="entry name" value="DUF3278"/>
</dbReference>
<dbReference type="OrthoDB" id="2142440at2"/>
<dbReference type="AlphaFoldDB" id="A0A376H416"/>
<keyword evidence="3" id="KW-1185">Reference proteome</keyword>
<evidence type="ECO:0000256" key="1">
    <source>
        <dbReference type="SAM" id="Phobius"/>
    </source>
</evidence>
<feature type="transmembrane region" description="Helical" evidence="1">
    <location>
        <begin position="62"/>
        <end position="88"/>
    </location>
</feature>
<accession>A0A376H416</accession>